<evidence type="ECO:0000256" key="6">
    <source>
        <dbReference type="ARBA" id="ARBA00022790"/>
    </source>
</evidence>
<evidence type="ECO:0000256" key="7">
    <source>
        <dbReference type="ARBA" id="ARBA00023242"/>
    </source>
</evidence>
<dbReference type="Gene3D" id="1.10.10.10">
    <property type="entry name" value="Winged helix-like DNA-binding domain superfamily/Winged helix DNA-binding domain"/>
    <property type="match status" value="1"/>
</dbReference>
<dbReference type="GO" id="GO:0005829">
    <property type="term" value="C:cytosol"/>
    <property type="evidence" value="ECO:0007669"/>
    <property type="project" value="TreeGrafter"/>
</dbReference>
<dbReference type="EMBL" id="KZ149902">
    <property type="protein sequence ID" value="PZC78458.1"/>
    <property type="molecule type" value="Genomic_DNA"/>
</dbReference>
<organism evidence="9 10">
    <name type="scientific">Helicoverpa armigera</name>
    <name type="common">Cotton bollworm</name>
    <name type="synonym">Heliothis armigera</name>
    <dbReference type="NCBI Taxonomy" id="29058"/>
    <lineage>
        <taxon>Eukaryota</taxon>
        <taxon>Metazoa</taxon>
        <taxon>Ecdysozoa</taxon>
        <taxon>Arthropoda</taxon>
        <taxon>Hexapoda</taxon>
        <taxon>Insecta</taxon>
        <taxon>Pterygota</taxon>
        <taxon>Neoptera</taxon>
        <taxon>Endopterygota</taxon>
        <taxon>Lepidoptera</taxon>
        <taxon>Glossata</taxon>
        <taxon>Ditrysia</taxon>
        <taxon>Noctuoidea</taxon>
        <taxon>Noctuidae</taxon>
        <taxon>Heliothinae</taxon>
        <taxon>Helicoverpa</taxon>
    </lineage>
</organism>
<keyword evidence="6" id="KW-0736">Signalosome</keyword>
<dbReference type="PANTHER" id="PTHR10855">
    <property type="entry name" value="26S PROTEASOME NON-ATPASE REGULATORY SUBUNIT 12/COP9 SIGNALOSOME COMPLEX SUBUNIT 4"/>
    <property type="match status" value="1"/>
</dbReference>
<dbReference type="InterPro" id="IPR040134">
    <property type="entry name" value="PSMD12/CSN4"/>
</dbReference>
<evidence type="ECO:0000256" key="3">
    <source>
        <dbReference type="ARBA" id="ARBA00010417"/>
    </source>
</evidence>
<evidence type="ECO:0000256" key="1">
    <source>
        <dbReference type="ARBA" id="ARBA00004123"/>
    </source>
</evidence>
<dbReference type="Proteomes" id="UP000249218">
    <property type="component" value="Unassembled WGS sequence"/>
</dbReference>
<dbReference type="Pfam" id="PF01399">
    <property type="entry name" value="PCI"/>
    <property type="match status" value="1"/>
</dbReference>
<comment type="subcellular location">
    <subcellularLocation>
        <location evidence="2">Cytoplasm</location>
    </subcellularLocation>
    <subcellularLocation>
        <location evidence="1">Nucleus</location>
    </subcellularLocation>
</comment>
<name>A0A2W1BTR2_HELAM</name>
<evidence type="ECO:0000259" key="8">
    <source>
        <dbReference type="PROSITE" id="PS50250"/>
    </source>
</evidence>
<dbReference type="InterPro" id="IPR041406">
    <property type="entry name" value="CSN4_HTH"/>
</dbReference>
<feature type="domain" description="PCI" evidence="8">
    <location>
        <begin position="196"/>
        <end position="377"/>
    </location>
</feature>
<comment type="similarity">
    <text evidence="3">Belongs to the CSN4 family.</text>
</comment>
<dbReference type="OrthoDB" id="295656at2759"/>
<keyword evidence="10" id="KW-1185">Reference proteome</keyword>
<protein>
    <recommendedName>
        <fullName evidence="4">COP9 signalosome complex subunit 4</fullName>
    </recommendedName>
</protein>
<dbReference type="SUPFAM" id="SSF46785">
    <property type="entry name" value="Winged helix' DNA-binding domain"/>
    <property type="match status" value="1"/>
</dbReference>
<sequence length="417" mass="48138">MPLNLQGVRQYLSELRNSGGLHKDQAEKYRNVLMEILKSNETELAESLKAFVEAIVNENVSLVISRQLLTDVSTHLALLPDLVSQEVSHFSLDVIQPRVISFEEQVASIRQHLADIYERNQNWKEAANVLVGIPLETGQKQYSVDYKLETYLKIARLYLEVDDPVQAEAFVNRASLLQAETTNEQLQIYYKVCYARVLDYRRKFIEAAQRYNELSYRNIIHEDERMTCLRNALICTVLASAGQQRSRMLATLFKDERCQQLPAYSILEKMYLDRIIRRSELHEFEALMQTHQKATCHIYHSATTSDGTTILDRAVFEHNLLSASKLYNNITFEELGALLETPPAKAERIASHMISEGRMNGYIDQISSVVHFETREILPQWDKQIQSLCYQVNSLIEKIAAAEPEWMAKLMEEEMIQ</sequence>
<proteinExistence type="inferred from homology"/>
<keyword evidence="7" id="KW-0539">Nucleus</keyword>
<evidence type="ECO:0000313" key="10">
    <source>
        <dbReference type="Proteomes" id="UP000249218"/>
    </source>
</evidence>
<dbReference type="Pfam" id="PF18420">
    <property type="entry name" value="CSN4_RPN5_eIF3a"/>
    <property type="match status" value="1"/>
</dbReference>
<dbReference type="InterPro" id="IPR000717">
    <property type="entry name" value="PCI_dom"/>
</dbReference>
<dbReference type="PROSITE" id="PS50250">
    <property type="entry name" value="PCI"/>
    <property type="match status" value="1"/>
</dbReference>
<dbReference type="InterPro" id="IPR036388">
    <property type="entry name" value="WH-like_DNA-bd_sf"/>
</dbReference>
<dbReference type="InterPro" id="IPR036390">
    <property type="entry name" value="WH_DNA-bd_sf"/>
</dbReference>
<dbReference type="GO" id="GO:0008180">
    <property type="term" value="C:COP9 signalosome"/>
    <property type="evidence" value="ECO:0007669"/>
    <property type="project" value="UniProtKB-KW"/>
</dbReference>
<dbReference type="AlphaFoldDB" id="A0A2W1BTR2"/>
<dbReference type="PANTHER" id="PTHR10855:SF2">
    <property type="entry name" value="COP9 SIGNALOSOME COMPLEX SUBUNIT 4"/>
    <property type="match status" value="1"/>
</dbReference>
<evidence type="ECO:0000256" key="2">
    <source>
        <dbReference type="ARBA" id="ARBA00004496"/>
    </source>
</evidence>
<dbReference type="SMART" id="SM00088">
    <property type="entry name" value="PINT"/>
    <property type="match status" value="1"/>
</dbReference>
<dbReference type="Pfam" id="PF22241">
    <property type="entry name" value="PSMD12-CSN4_N"/>
    <property type="match status" value="1"/>
</dbReference>
<gene>
    <name evidence="9" type="primary">HaOG202123</name>
    <name evidence="9" type="ORF">B5X24_HaOG202123</name>
</gene>
<keyword evidence="5" id="KW-0963">Cytoplasm</keyword>
<dbReference type="OMA" id="KNIMHTV"/>
<evidence type="ECO:0000256" key="5">
    <source>
        <dbReference type="ARBA" id="ARBA00022490"/>
    </source>
</evidence>
<dbReference type="FunFam" id="1.10.10.10:FF:000130">
    <property type="entry name" value="COP9 signalosome complex subunit 4"/>
    <property type="match status" value="1"/>
</dbReference>
<evidence type="ECO:0000256" key="4">
    <source>
        <dbReference type="ARBA" id="ARBA00014881"/>
    </source>
</evidence>
<dbReference type="InterPro" id="IPR054559">
    <property type="entry name" value="PSMD12-CSN4-like_N"/>
</dbReference>
<accession>A0A2W1BTR2</accession>
<evidence type="ECO:0000313" key="9">
    <source>
        <dbReference type="EMBL" id="PZC78458.1"/>
    </source>
</evidence>
<reference evidence="9 10" key="1">
    <citation type="journal article" date="2017" name="BMC Biol.">
        <title>Genomic innovations, transcriptional plasticity and gene loss underlying the evolution and divergence of two highly polyphagous and invasive Helicoverpa pest species.</title>
        <authorList>
            <person name="Pearce S.L."/>
            <person name="Clarke D.F."/>
            <person name="East P.D."/>
            <person name="Elfekih S."/>
            <person name="Gordon K.H."/>
            <person name="Jermiin L.S."/>
            <person name="McGaughran A."/>
            <person name="Oakeshott J.G."/>
            <person name="Papanikolaou A."/>
            <person name="Perera O.P."/>
            <person name="Rane R.V."/>
            <person name="Richards S."/>
            <person name="Tay W.T."/>
            <person name="Walsh T.K."/>
            <person name="Anderson A."/>
            <person name="Anderson C.J."/>
            <person name="Asgari S."/>
            <person name="Board P.G."/>
            <person name="Bretschneider A."/>
            <person name="Campbell P.M."/>
            <person name="Chertemps T."/>
            <person name="Christeller J.T."/>
            <person name="Coppin C.W."/>
            <person name="Downes S.J."/>
            <person name="Duan G."/>
            <person name="Farnsworth C.A."/>
            <person name="Good R.T."/>
            <person name="Han L.B."/>
            <person name="Han Y.C."/>
            <person name="Hatje K."/>
            <person name="Horne I."/>
            <person name="Huang Y.P."/>
            <person name="Hughes D.S."/>
            <person name="Jacquin-Joly E."/>
            <person name="James W."/>
            <person name="Jhangiani S."/>
            <person name="Kollmar M."/>
            <person name="Kuwar S.S."/>
            <person name="Li S."/>
            <person name="Liu N.Y."/>
            <person name="Maibeche M.T."/>
            <person name="Miller J.R."/>
            <person name="Montagne N."/>
            <person name="Perry T."/>
            <person name="Qu J."/>
            <person name="Song S.V."/>
            <person name="Sutton G.G."/>
            <person name="Vogel H."/>
            <person name="Walenz B.P."/>
            <person name="Xu W."/>
            <person name="Zhang H.J."/>
            <person name="Zou Z."/>
            <person name="Batterham P."/>
            <person name="Edwards O.R."/>
            <person name="Feyereisen R."/>
            <person name="Gibbs R.A."/>
            <person name="Heckel D.G."/>
            <person name="McGrath A."/>
            <person name="Robin C."/>
            <person name="Scherer S.E."/>
            <person name="Worley K.C."/>
            <person name="Wu Y.D."/>
        </authorList>
    </citation>
    <scope>NUCLEOTIDE SEQUENCE [LARGE SCALE GENOMIC DNA]</scope>
    <source>
        <strain evidence="9">Harm_GR_Male_#8</strain>
        <tissue evidence="9">Whole organism</tissue>
    </source>
</reference>